<keyword evidence="6 8" id="KW-1133">Transmembrane helix</keyword>
<keyword evidence="5" id="KW-0378">Hydrolase</keyword>
<feature type="transmembrane region" description="Helical" evidence="8">
    <location>
        <begin position="57"/>
        <end position="83"/>
    </location>
</feature>
<accession>A0A497JGN7</accession>
<keyword evidence="4 8" id="KW-0812">Transmembrane</keyword>
<evidence type="ECO:0000256" key="7">
    <source>
        <dbReference type="ARBA" id="ARBA00023136"/>
    </source>
</evidence>
<proteinExistence type="predicted"/>
<evidence type="ECO:0000256" key="2">
    <source>
        <dbReference type="ARBA" id="ARBA00022475"/>
    </source>
</evidence>
<dbReference type="InterPro" id="IPR019127">
    <property type="entry name" value="Exosortase"/>
</dbReference>
<dbReference type="GO" id="GO:0008233">
    <property type="term" value="F:peptidase activity"/>
    <property type="evidence" value="ECO:0007669"/>
    <property type="project" value="UniProtKB-KW"/>
</dbReference>
<feature type="transmembrane region" description="Helical" evidence="8">
    <location>
        <begin position="95"/>
        <end position="121"/>
    </location>
</feature>
<evidence type="ECO:0000256" key="4">
    <source>
        <dbReference type="ARBA" id="ARBA00022692"/>
    </source>
</evidence>
<name>A0A497JGN7_9ARCH</name>
<keyword evidence="2" id="KW-1003">Cell membrane</keyword>
<dbReference type="AlphaFoldDB" id="A0A497JGN7"/>
<evidence type="ECO:0008006" key="11">
    <source>
        <dbReference type="Google" id="ProtNLM"/>
    </source>
</evidence>
<evidence type="ECO:0000256" key="8">
    <source>
        <dbReference type="SAM" id="Phobius"/>
    </source>
</evidence>
<sequence length="164" mass="18307">MLGLNIRKAELVFLLKFFVIYGVLQYVIYVAPMQFITEPIASLEASFLGLENAGSTILFDSVSFVINNSCTGFVSASILAAIVFSLKKPDLKKKLYIFAVCALTLFIINLVRVYLVILFGIRFGVTLAEFAHIVSWFLMSAAIIVCWYMATKKIIGVKEFRGLL</sequence>
<dbReference type="NCBIfam" id="TIGR04178">
    <property type="entry name" value="exo_archaeo"/>
    <property type="match status" value="1"/>
</dbReference>
<dbReference type="Pfam" id="PF09721">
    <property type="entry name" value="Exosortase_EpsH"/>
    <property type="match status" value="1"/>
</dbReference>
<evidence type="ECO:0000256" key="5">
    <source>
        <dbReference type="ARBA" id="ARBA00022801"/>
    </source>
</evidence>
<comment type="subcellular location">
    <subcellularLocation>
        <location evidence="1">Cell membrane</location>
        <topology evidence="1">Multi-pass membrane protein</topology>
    </subcellularLocation>
</comment>
<keyword evidence="7 8" id="KW-0472">Membrane</keyword>
<reference evidence="9 10" key="1">
    <citation type="submission" date="2018-06" db="EMBL/GenBank/DDBJ databases">
        <title>Extensive metabolic versatility and redundancy in microbially diverse, dynamic hydrothermal sediments.</title>
        <authorList>
            <person name="Dombrowski N."/>
            <person name="Teske A."/>
            <person name="Baker B.J."/>
        </authorList>
    </citation>
    <scope>NUCLEOTIDE SEQUENCE [LARGE SCALE GENOMIC DNA]</scope>
    <source>
        <strain evidence="9">B9_G13</strain>
    </source>
</reference>
<feature type="transmembrane region" description="Helical" evidence="8">
    <location>
        <begin position="133"/>
        <end position="151"/>
    </location>
</feature>
<comment type="caution">
    <text evidence="9">The sequence shown here is derived from an EMBL/GenBank/DDBJ whole genome shotgun (WGS) entry which is preliminary data.</text>
</comment>
<dbReference type="GO" id="GO:0006508">
    <property type="term" value="P:proteolysis"/>
    <property type="evidence" value="ECO:0007669"/>
    <property type="project" value="UniProtKB-KW"/>
</dbReference>
<dbReference type="InterPro" id="IPR026392">
    <property type="entry name" value="Exo/Archaeosortase_dom"/>
</dbReference>
<evidence type="ECO:0000256" key="3">
    <source>
        <dbReference type="ARBA" id="ARBA00022670"/>
    </source>
</evidence>
<evidence type="ECO:0000256" key="1">
    <source>
        <dbReference type="ARBA" id="ARBA00004651"/>
    </source>
</evidence>
<organism evidence="9 10">
    <name type="scientific">Candidatus Iainarchaeum sp</name>
    <dbReference type="NCBI Taxonomy" id="3101447"/>
    <lineage>
        <taxon>Archaea</taxon>
        <taxon>Candidatus Iainarchaeota</taxon>
        <taxon>Candidatus Iainarchaeia</taxon>
        <taxon>Candidatus Iainarchaeales</taxon>
        <taxon>Candidatus Iainarchaeaceae</taxon>
        <taxon>Candidatus Iainarchaeum</taxon>
    </lineage>
</organism>
<protein>
    <recommendedName>
        <fullName evidence="11">Exosortase/archaeosortase family protein</fullName>
    </recommendedName>
</protein>
<keyword evidence="3" id="KW-0645">Protease</keyword>
<gene>
    <name evidence="9" type="ORF">DRO07_00895</name>
</gene>
<evidence type="ECO:0000313" key="10">
    <source>
        <dbReference type="Proteomes" id="UP000277633"/>
    </source>
</evidence>
<dbReference type="GO" id="GO:0005886">
    <property type="term" value="C:plasma membrane"/>
    <property type="evidence" value="ECO:0007669"/>
    <property type="project" value="UniProtKB-SubCell"/>
</dbReference>
<dbReference type="Proteomes" id="UP000277633">
    <property type="component" value="Unassembled WGS sequence"/>
</dbReference>
<feature type="transmembrane region" description="Helical" evidence="8">
    <location>
        <begin position="12"/>
        <end position="37"/>
    </location>
</feature>
<evidence type="ECO:0000313" key="9">
    <source>
        <dbReference type="EMBL" id="RLG70144.1"/>
    </source>
</evidence>
<dbReference type="EMBL" id="QMWO01000019">
    <property type="protein sequence ID" value="RLG70144.1"/>
    <property type="molecule type" value="Genomic_DNA"/>
</dbReference>
<evidence type="ECO:0000256" key="6">
    <source>
        <dbReference type="ARBA" id="ARBA00022989"/>
    </source>
</evidence>